<evidence type="ECO:0000259" key="1">
    <source>
        <dbReference type="PROSITE" id="PS51186"/>
    </source>
</evidence>
<evidence type="ECO:0000313" key="2">
    <source>
        <dbReference type="EMBL" id="ANF95359.1"/>
    </source>
</evidence>
<dbReference type="InterPro" id="IPR000182">
    <property type="entry name" value="GNAT_dom"/>
</dbReference>
<dbReference type="SUPFAM" id="SSF55729">
    <property type="entry name" value="Acyl-CoA N-acyltransferases (Nat)"/>
    <property type="match status" value="1"/>
</dbReference>
<proteinExistence type="predicted"/>
<dbReference type="AlphaFoldDB" id="A0A172ZCV2"/>
<dbReference type="Gene3D" id="3.40.630.30">
    <property type="match status" value="1"/>
</dbReference>
<name>A0A172ZCV2_9BACL</name>
<dbReference type="PANTHER" id="PTHR43415">
    <property type="entry name" value="SPERMIDINE N(1)-ACETYLTRANSFERASE"/>
    <property type="match status" value="1"/>
</dbReference>
<protein>
    <recommendedName>
        <fullName evidence="1">N-acetyltransferase domain-containing protein</fullName>
    </recommendedName>
</protein>
<dbReference type="InterPro" id="IPR016181">
    <property type="entry name" value="Acyl_CoA_acyltransferase"/>
</dbReference>
<accession>A0A172ZCV2</accession>
<organism evidence="2 3">
    <name type="scientific">Paenibacillus bovis</name>
    <dbReference type="NCBI Taxonomy" id="1616788"/>
    <lineage>
        <taxon>Bacteria</taxon>
        <taxon>Bacillati</taxon>
        <taxon>Bacillota</taxon>
        <taxon>Bacilli</taxon>
        <taxon>Bacillales</taxon>
        <taxon>Paenibacillaceae</taxon>
        <taxon>Paenibacillus</taxon>
    </lineage>
</organism>
<reference evidence="3" key="1">
    <citation type="submission" date="2015-10" db="EMBL/GenBank/DDBJ databases">
        <title>Genome of Paenibacillus bovis sp. nov.</title>
        <authorList>
            <person name="Wu Z."/>
            <person name="Gao C."/>
            <person name="Liu Z."/>
            <person name="Zheng H."/>
        </authorList>
    </citation>
    <scope>NUCLEOTIDE SEQUENCE [LARGE SCALE GENOMIC DNA]</scope>
    <source>
        <strain evidence="3">BD3526</strain>
    </source>
</reference>
<dbReference type="GO" id="GO:0004145">
    <property type="term" value="F:diamine N-acetyltransferase activity"/>
    <property type="evidence" value="ECO:0007669"/>
    <property type="project" value="TreeGrafter"/>
</dbReference>
<feature type="domain" description="N-acetyltransferase" evidence="1">
    <location>
        <begin position="180"/>
        <end position="317"/>
    </location>
</feature>
<reference evidence="2 3" key="2">
    <citation type="journal article" date="2016" name="Int. J. Syst. Evol. Microbiol.">
        <title>Paenibacillus bovis sp. nov., isolated from raw yak (Bos grunniens) milk.</title>
        <authorList>
            <person name="Gao C."/>
            <person name="Han J."/>
            <person name="Liu Z."/>
            <person name="Xu X."/>
            <person name="Hang F."/>
            <person name="Wu Z."/>
        </authorList>
    </citation>
    <scope>NUCLEOTIDE SEQUENCE [LARGE SCALE GENOMIC DNA]</scope>
    <source>
        <strain evidence="2 3">BD3526</strain>
    </source>
</reference>
<dbReference type="STRING" id="1616788.AR543_04550"/>
<sequence>MRQTRNGASAMIPAIARLISEQNAKPAHHVGYCGTKAEEIAYSIHEEFGEYELERYVTLLYEQGELIGLLLLDTDEEEGQAELWGPFILTEDSYEWQMAADQLWAAAVDKCSPSIQIIAGFYHIHNYHALAWMQAKQAAKQGQHSILKLEKRPIQPVTSDTIGDHQLQIVDIGEMINTLSALSANQSAYLYLFRNLHNECFPSTYYAADTILNRLDQDNRLFVCLNQNEFAGYVYLEGNCEFREGQIEYIAVRPDRRGKKIGLYLLHYALQHLFEYIQVEEVSLCVNKSNPAAINLYHKAGFHTTSELQYISLQLDR</sequence>
<gene>
    <name evidence="2" type="ORF">AR543_04550</name>
</gene>
<dbReference type="KEGG" id="pbv:AR543_04550"/>
<dbReference type="Proteomes" id="UP000078148">
    <property type="component" value="Chromosome"/>
</dbReference>
<dbReference type="EMBL" id="CP013023">
    <property type="protein sequence ID" value="ANF95359.1"/>
    <property type="molecule type" value="Genomic_DNA"/>
</dbReference>
<dbReference type="RefSeq" id="WP_060532217.1">
    <property type="nucleotide sequence ID" value="NZ_CP013023.1"/>
</dbReference>
<dbReference type="PANTHER" id="PTHR43415:SF6">
    <property type="entry name" value="SPERMIDINE N(1)-ACETYLTRANSFERASE"/>
    <property type="match status" value="1"/>
</dbReference>
<keyword evidence="3" id="KW-1185">Reference proteome</keyword>
<evidence type="ECO:0000313" key="3">
    <source>
        <dbReference type="Proteomes" id="UP000078148"/>
    </source>
</evidence>
<dbReference type="Pfam" id="PF00583">
    <property type="entry name" value="Acetyltransf_1"/>
    <property type="match status" value="1"/>
</dbReference>
<dbReference type="OrthoDB" id="87299at2"/>
<dbReference type="PROSITE" id="PS51186">
    <property type="entry name" value="GNAT"/>
    <property type="match status" value="1"/>
</dbReference>
<dbReference type="CDD" id="cd04301">
    <property type="entry name" value="NAT_SF"/>
    <property type="match status" value="1"/>
</dbReference>